<dbReference type="InterPro" id="IPR036291">
    <property type="entry name" value="NAD(P)-bd_dom_sf"/>
</dbReference>
<dbReference type="Proteomes" id="UP000605897">
    <property type="component" value="Unassembled WGS sequence"/>
</dbReference>
<protein>
    <submittedName>
        <fullName evidence="5">Short-chain dehydrogenase/reductase</fullName>
    </submittedName>
</protein>
<dbReference type="Gene3D" id="3.40.50.720">
    <property type="entry name" value="NAD(P)-binding Rossmann-like Domain"/>
    <property type="match status" value="1"/>
</dbReference>
<dbReference type="EMBL" id="BNAU01000002">
    <property type="protein sequence ID" value="GHE91218.1"/>
    <property type="molecule type" value="Genomic_DNA"/>
</dbReference>
<dbReference type="InterPro" id="IPR051911">
    <property type="entry name" value="SDR_oxidoreductase"/>
</dbReference>
<keyword evidence="6" id="KW-1185">Reference proteome</keyword>
<feature type="domain" description="Ketoreductase" evidence="4">
    <location>
        <begin position="2"/>
        <end position="179"/>
    </location>
</feature>
<evidence type="ECO:0000256" key="3">
    <source>
        <dbReference type="RuleBase" id="RU000363"/>
    </source>
</evidence>
<dbReference type="RefSeq" id="WP_191244624.1">
    <property type="nucleotide sequence ID" value="NZ_BNAU01000002.1"/>
</dbReference>
<dbReference type="SMART" id="SM00822">
    <property type="entry name" value="PKS_KR"/>
    <property type="match status" value="1"/>
</dbReference>
<dbReference type="Pfam" id="PF00106">
    <property type="entry name" value="adh_short"/>
    <property type="match status" value="1"/>
</dbReference>
<dbReference type="InterPro" id="IPR002347">
    <property type="entry name" value="SDR_fam"/>
</dbReference>
<comment type="caution">
    <text evidence="5">The sequence shown here is derived from an EMBL/GenBank/DDBJ whole genome shotgun (WGS) entry which is preliminary data.</text>
</comment>
<proteinExistence type="inferred from homology"/>
<organism evidence="5 6">
    <name type="scientific">Amycolatopsis deserti</name>
    <dbReference type="NCBI Taxonomy" id="185696"/>
    <lineage>
        <taxon>Bacteria</taxon>
        <taxon>Bacillati</taxon>
        <taxon>Actinomycetota</taxon>
        <taxon>Actinomycetes</taxon>
        <taxon>Pseudonocardiales</taxon>
        <taxon>Pseudonocardiaceae</taxon>
        <taxon>Amycolatopsis</taxon>
    </lineage>
</organism>
<dbReference type="PRINTS" id="PR00081">
    <property type="entry name" value="GDHRDH"/>
</dbReference>
<sequence>MRTWFITGASGGLGTAIARQALAAGDAVVATARRPERIGLTGDRLLALPLDVTDENAARSAVARAVDRFGRIDVLVSNAGRGLFGAVEETSPAEARELFDINVFGLLGVTRAVLPVMRAQRGGHVLAISSMGGFSAGAGFGVYAASKFAVEALHEALAEELAPFGVSVTIVEPGVFGTGFGAASAQVAQTIDAYAAPDYADDDGDPPGDPADAAAAIVAVAGTADAPLRLPLGRDAVARIRAKLDQVAGDLGAA</sequence>
<comment type="similarity">
    <text evidence="1 3">Belongs to the short-chain dehydrogenases/reductases (SDR) family.</text>
</comment>
<evidence type="ECO:0000256" key="2">
    <source>
        <dbReference type="ARBA" id="ARBA00023002"/>
    </source>
</evidence>
<dbReference type="InterPro" id="IPR057326">
    <property type="entry name" value="KR_dom"/>
</dbReference>
<name>A0ABQ3IRE3_9PSEU</name>
<gene>
    <name evidence="5" type="ORF">GCM10017786_24530</name>
</gene>
<dbReference type="PRINTS" id="PR00080">
    <property type="entry name" value="SDRFAMILY"/>
</dbReference>
<reference evidence="6" key="1">
    <citation type="journal article" date="2019" name="Int. J. Syst. Evol. Microbiol.">
        <title>The Global Catalogue of Microorganisms (GCM) 10K type strain sequencing project: providing services to taxonomists for standard genome sequencing and annotation.</title>
        <authorList>
            <consortium name="The Broad Institute Genomics Platform"/>
            <consortium name="The Broad Institute Genome Sequencing Center for Infectious Disease"/>
            <person name="Wu L."/>
            <person name="Ma J."/>
        </authorList>
    </citation>
    <scope>NUCLEOTIDE SEQUENCE [LARGE SCALE GENOMIC DNA]</scope>
    <source>
        <strain evidence="6">CGMCC 4.7677</strain>
    </source>
</reference>
<keyword evidence="2" id="KW-0560">Oxidoreductase</keyword>
<evidence type="ECO:0000313" key="6">
    <source>
        <dbReference type="Proteomes" id="UP000605897"/>
    </source>
</evidence>
<dbReference type="PROSITE" id="PS00061">
    <property type="entry name" value="ADH_SHORT"/>
    <property type="match status" value="1"/>
</dbReference>
<evidence type="ECO:0000256" key="1">
    <source>
        <dbReference type="ARBA" id="ARBA00006484"/>
    </source>
</evidence>
<accession>A0ABQ3IRE3</accession>
<dbReference type="CDD" id="cd05374">
    <property type="entry name" value="17beta-HSD-like_SDR_c"/>
    <property type="match status" value="1"/>
</dbReference>
<dbReference type="InterPro" id="IPR020904">
    <property type="entry name" value="Sc_DH/Rdtase_CS"/>
</dbReference>
<evidence type="ECO:0000259" key="4">
    <source>
        <dbReference type="SMART" id="SM00822"/>
    </source>
</evidence>
<dbReference type="PANTHER" id="PTHR43976">
    <property type="entry name" value="SHORT CHAIN DEHYDROGENASE"/>
    <property type="match status" value="1"/>
</dbReference>
<dbReference type="SUPFAM" id="SSF51735">
    <property type="entry name" value="NAD(P)-binding Rossmann-fold domains"/>
    <property type="match status" value="1"/>
</dbReference>
<evidence type="ECO:0000313" key="5">
    <source>
        <dbReference type="EMBL" id="GHE91218.1"/>
    </source>
</evidence>
<dbReference type="PANTHER" id="PTHR43976:SF16">
    <property type="entry name" value="SHORT-CHAIN DEHYDROGENASE_REDUCTASE FAMILY PROTEIN"/>
    <property type="match status" value="1"/>
</dbReference>